<feature type="domain" description="Nudix hydrolase" evidence="7">
    <location>
        <begin position="45"/>
        <end position="184"/>
    </location>
</feature>
<protein>
    <submittedName>
        <fullName evidence="8">CoA pyrophosphatase</fullName>
    </submittedName>
</protein>
<name>A0A6N6MA31_9FLAO</name>
<evidence type="ECO:0000256" key="4">
    <source>
        <dbReference type="ARBA" id="ARBA00022801"/>
    </source>
</evidence>
<dbReference type="PROSITE" id="PS51462">
    <property type="entry name" value="NUDIX"/>
    <property type="match status" value="1"/>
</dbReference>
<dbReference type="CDD" id="cd03426">
    <property type="entry name" value="NUDIX_CoAse_Nudt7"/>
    <property type="match status" value="1"/>
</dbReference>
<evidence type="ECO:0000259" key="7">
    <source>
        <dbReference type="PROSITE" id="PS51462"/>
    </source>
</evidence>
<keyword evidence="3" id="KW-0479">Metal-binding</keyword>
<keyword evidence="4" id="KW-0378">Hydrolase</keyword>
<keyword evidence="9" id="KW-1185">Reference proteome</keyword>
<dbReference type="Pfam" id="PF00293">
    <property type="entry name" value="NUDIX"/>
    <property type="match status" value="1"/>
</dbReference>
<organism evidence="8 9">
    <name type="scientific">Pseudotamlana haliotis</name>
    <dbReference type="NCBI Taxonomy" id="2614804"/>
    <lineage>
        <taxon>Bacteria</taxon>
        <taxon>Pseudomonadati</taxon>
        <taxon>Bacteroidota</taxon>
        <taxon>Flavobacteriia</taxon>
        <taxon>Flavobacteriales</taxon>
        <taxon>Flavobacteriaceae</taxon>
        <taxon>Pseudotamlana</taxon>
    </lineage>
</organism>
<evidence type="ECO:0000313" key="8">
    <source>
        <dbReference type="EMBL" id="KAB1067374.1"/>
    </source>
</evidence>
<dbReference type="InterPro" id="IPR045121">
    <property type="entry name" value="CoAse"/>
</dbReference>
<comment type="caution">
    <text evidence="8">The sequence shown here is derived from an EMBL/GenBank/DDBJ whole genome shotgun (WGS) entry which is preliminary data.</text>
</comment>
<dbReference type="Gene3D" id="3.90.79.10">
    <property type="entry name" value="Nucleoside Triphosphate Pyrophosphohydrolase"/>
    <property type="match status" value="1"/>
</dbReference>
<keyword evidence="5" id="KW-0460">Magnesium</keyword>
<evidence type="ECO:0000313" key="9">
    <source>
        <dbReference type="Proteomes" id="UP000441333"/>
    </source>
</evidence>
<dbReference type="PANTHER" id="PTHR12992">
    <property type="entry name" value="NUDIX HYDROLASE"/>
    <property type="match status" value="1"/>
</dbReference>
<keyword evidence="6" id="KW-0464">Manganese</keyword>
<evidence type="ECO:0000256" key="2">
    <source>
        <dbReference type="ARBA" id="ARBA00001946"/>
    </source>
</evidence>
<proteinExistence type="predicted"/>
<evidence type="ECO:0000256" key="5">
    <source>
        <dbReference type="ARBA" id="ARBA00022842"/>
    </source>
</evidence>
<comment type="cofactor">
    <cofactor evidence="1">
        <name>Mn(2+)</name>
        <dbReference type="ChEBI" id="CHEBI:29035"/>
    </cofactor>
</comment>
<accession>A0A6N6MA31</accession>
<dbReference type="RefSeq" id="WP_150939771.1">
    <property type="nucleotide sequence ID" value="NZ_WAAT01000047.1"/>
</dbReference>
<dbReference type="Proteomes" id="UP000441333">
    <property type="component" value="Unassembled WGS sequence"/>
</dbReference>
<dbReference type="EMBL" id="WAAT01000047">
    <property type="protein sequence ID" value="KAB1067374.1"/>
    <property type="molecule type" value="Genomic_DNA"/>
</dbReference>
<dbReference type="GO" id="GO:0010945">
    <property type="term" value="F:coenzyme A diphosphatase activity"/>
    <property type="evidence" value="ECO:0007669"/>
    <property type="project" value="InterPro"/>
</dbReference>
<sequence length="215" mass="24464">MNFDTFLQTLPKIENIPVLGETSQFKMVPAFRHERLRNLQKEIKDAKLAGVLALFYPNKNNETHFVLILRNTYKGVHSAQVAFPGGRYEAEDESLEKTALRETFEEVGVPIADMEIIKKLSQVYIPPSNFYVQPYIGLTHKMPKFVRQTDEVEAVIEVSLSHFLDDSVMVTQKVKSSYSLEVEVPAFKLNGHIVWGATAMMLSEIKDLLKAAYNL</sequence>
<dbReference type="InterPro" id="IPR000086">
    <property type="entry name" value="NUDIX_hydrolase_dom"/>
</dbReference>
<dbReference type="GO" id="GO:0046872">
    <property type="term" value="F:metal ion binding"/>
    <property type="evidence" value="ECO:0007669"/>
    <property type="project" value="UniProtKB-KW"/>
</dbReference>
<dbReference type="InterPro" id="IPR015797">
    <property type="entry name" value="NUDIX_hydrolase-like_dom_sf"/>
</dbReference>
<reference evidence="8 9" key="1">
    <citation type="submission" date="2019-09" db="EMBL/GenBank/DDBJ databases">
        <authorList>
            <person name="Cao W.R."/>
        </authorList>
    </citation>
    <scope>NUCLEOTIDE SEQUENCE [LARGE SCALE GENOMIC DNA]</scope>
    <source>
        <strain evidence="8 9">B1N29</strain>
    </source>
</reference>
<comment type="cofactor">
    <cofactor evidence="2">
        <name>Mg(2+)</name>
        <dbReference type="ChEBI" id="CHEBI:18420"/>
    </cofactor>
</comment>
<evidence type="ECO:0000256" key="3">
    <source>
        <dbReference type="ARBA" id="ARBA00022723"/>
    </source>
</evidence>
<dbReference type="PANTHER" id="PTHR12992:SF11">
    <property type="entry name" value="MITOCHONDRIAL COENZYME A DIPHOSPHATASE NUDT8"/>
    <property type="match status" value="1"/>
</dbReference>
<dbReference type="SUPFAM" id="SSF55811">
    <property type="entry name" value="Nudix"/>
    <property type="match status" value="1"/>
</dbReference>
<gene>
    <name evidence="8" type="ORF">F6U93_11045</name>
</gene>
<evidence type="ECO:0000256" key="1">
    <source>
        <dbReference type="ARBA" id="ARBA00001936"/>
    </source>
</evidence>
<evidence type="ECO:0000256" key="6">
    <source>
        <dbReference type="ARBA" id="ARBA00023211"/>
    </source>
</evidence>
<dbReference type="AlphaFoldDB" id="A0A6N6MA31"/>